<gene>
    <name evidence="4" type="ORF">E1283_27190</name>
</gene>
<reference evidence="4 5" key="1">
    <citation type="submission" date="2019-03" db="EMBL/GenBank/DDBJ databases">
        <title>Draft genome sequences of novel Actinobacteria.</title>
        <authorList>
            <person name="Sahin N."/>
            <person name="Ay H."/>
            <person name="Saygin H."/>
        </authorList>
    </citation>
    <scope>NUCLEOTIDE SEQUENCE [LARGE SCALE GENOMIC DNA]</scope>
    <source>
        <strain evidence="4 5">DSM 41900</strain>
    </source>
</reference>
<comment type="similarity">
    <text evidence="1">Belongs to the LytR/CpsA/Psr (LCP) family.</text>
</comment>
<feature type="compositionally biased region" description="Low complexity" evidence="2">
    <location>
        <begin position="351"/>
        <end position="363"/>
    </location>
</feature>
<organism evidence="4 5">
    <name type="scientific">Streptomyces hainanensis</name>
    <dbReference type="NCBI Taxonomy" id="402648"/>
    <lineage>
        <taxon>Bacteria</taxon>
        <taxon>Bacillati</taxon>
        <taxon>Actinomycetota</taxon>
        <taxon>Actinomycetes</taxon>
        <taxon>Kitasatosporales</taxon>
        <taxon>Streptomycetaceae</taxon>
        <taxon>Streptomyces</taxon>
    </lineage>
</organism>
<dbReference type="OrthoDB" id="9782542at2"/>
<dbReference type="PANTHER" id="PTHR33392">
    <property type="entry name" value="POLYISOPRENYL-TEICHOIC ACID--PEPTIDOGLYCAN TEICHOIC ACID TRANSFERASE TAGU"/>
    <property type="match status" value="1"/>
</dbReference>
<accession>A0A4R4T2K1</accession>
<keyword evidence="5" id="KW-1185">Reference proteome</keyword>
<dbReference type="AlphaFoldDB" id="A0A4R4T2K1"/>
<evidence type="ECO:0000313" key="4">
    <source>
        <dbReference type="EMBL" id="TDC68589.1"/>
    </source>
</evidence>
<dbReference type="EMBL" id="SMKI01000370">
    <property type="protein sequence ID" value="TDC68589.1"/>
    <property type="molecule type" value="Genomic_DNA"/>
</dbReference>
<dbReference type="Pfam" id="PF03816">
    <property type="entry name" value="LytR_cpsA_psr"/>
    <property type="match status" value="1"/>
</dbReference>
<evidence type="ECO:0000313" key="5">
    <source>
        <dbReference type="Proteomes" id="UP000295345"/>
    </source>
</evidence>
<feature type="region of interest" description="Disordered" evidence="2">
    <location>
        <begin position="343"/>
        <end position="370"/>
    </location>
</feature>
<sequence length="370" mass="39348">MSTTSTTTSRRGRRRDLAHRRGLARRWSLRIAGGLAALTLLTSGVGHAMVDSAAKGVRRVDPFDGLDARPEAGRGLNILLIGTDSREGLTDAERGRYHVGDVGCYCADAVMLLHLSESRDRMTVVSLPRDSYAKLPGHDLVLADGHHDAHADKLNAALSHGGPPLMVRTVEALTGLRVDHYLEVGFGGFAGAVDEVGGVAVCTTEPLRDENAGLDIPAGRTVLDGAGALSYVRARHVDGGSDVDRMARQQDFLAAFFDRVIDDGVLLNPTRLGRTVEALLDSVAADPGFGAEEMLQLANLMRDFDTSNVTFASVPVAEQGREVDGLGATVIWDRPESDRLFTALRADDPTAARPPTDAASASPKPKPADC</sequence>
<proteinExistence type="inferred from homology"/>
<feature type="domain" description="Cell envelope-related transcriptional attenuator" evidence="3">
    <location>
        <begin position="107"/>
        <end position="260"/>
    </location>
</feature>
<dbReference type="InterPro" id="IPR004474">
    <property type="entry name" value="LytR_CpsA_psr"/>
</dbReference>
<dbReference type="Proteomes" id="UP000295345">
    <property type="component" value="Unassembled WGS sequence"/>
</dbReference>
<dbReference type="NCBIfam" id="TIGR00350">
    <property type="entry name" value="lytR_cpsA_psr"/>
    <property type="match status" value="1"/>
</dbReference>
<dbReference type="RefSeq" id="WP_132820806.1">
    <property type="nucleotide sequence ID" value="NZ_SMKI01000370.1"/>
</dbReference>
<protein>
    <submittedName>
        <fullName evidence="4">LytR family transcriptional regulator</fullName>
    </submittedName>
</protein>
<dbReference type="Gene3D" id="3.40.630.190">
    <property type="entry name" value="LCP protein"/>
    <property type="match status" value="1"/>
</dbReference>
<comment type="caution">
    <text evidence="4">The sequence shown here is derived from an EMBL/GenBank/DDBJ whole genome shotgun (WGS) entry which is preliminary data.</text>
</comment>
<dbReference type="PANTHER" id="PTHR33392:SF6">
    <property type="entry name" value="POLYISOPRENYL-TEICHOIC ACID--PEPTIDOGLYCAN TEICHOIC ACID TRANSFERASE TAGU"/>
    <property type="match status" value="1"/>
</dbReference>
<evidence type="ECO:0000256" key="1">
    <source>
        <dbReference type="ARBA" id="ARBA00006068"/>
    </source>
</evidence>
<evidence type="ECO:0000259" key="3">
    <source>
        <dbReference type="Pfam" id="PF03816"/>
    </source>
</evidence>
<dbReference type="InterPro" id="IPR050922">
    <property type="entry name" value="LytR/CpsA/Psr_CW_biosynth"/>
</dbReference>
<name>A0A4R4T2K1_9ACTN</name>
<evidence type="ECO:0000256" key="2">
    <source>
        <dbReference type="SAM" id="MobiDB-lite"/>
    </source>
</evidence>